<name>A0AAW7XFX1_9GAMM</name>
<dbReference type="Proteomes" id="UP001177341">
    <property type="component" value="Unassembled WGS sequence"/>
</dbReference>
<dbReference type="EMBL" id="JAUOPG010000003">
    <property type="protein sequence ID" value="MDO6452945.1"/>
    <property type="molecule type" value="Genomic_DNA"/>
</dbReference>
<sequence>MAIKEIKNKERVINELLLFIRKVFSEPEICAHAKEITRKHLGKKDAAVLIAEELSSTTNVKIPLEHSEADDLFLQLLIDLVKDETALY</sequence>
<dbReference type="EMBL" id="JAUYVO010000013">
    <property type="protein sequence ID" value="MDP2524002.1"/>
    <property type="molecule type" value="Genomic_DNA"/>
</dbReference>
<evidence type="ECO:0000313" key="2">
    <source>
        <dbReference type="EMBL" id="MDP2524002.1"/>
    </source>
</evidence>
<evidence type="ECO:0000313" key="3">
    <source>
        <dbReference type="Proteomes" id="UP001169862"/>
    </source>
</evidence>
<comment type="caution">
    <text evidence="1">The sequence shown here is derived from an EMBL/GenBank/DDBJ whole genome shotgun (WGS) entry which is preliminary data.</text>
</comment>
<gene>
    <name evidence="1" type="ORF">Q4490_05145</name>
    <name evidence="2" type="ORF">Q8W30_15625</name>
</gene>
<dbReference type="RefSeq" id="WP_075174191.1">
    <property type="nucleotide sequence ID" value="NZ_CAXHZV010000003.1"/>
</dbReference>
<dbReference type="AlphaFoldDB" id="A0AAW7XFX1"/>
<keyword evidence="4" id="KW-1185">Reference proteome</keyword>
<evidence type="ECO:0000313" key="4">
    <source>
        <dbReference type="Proteomes" id="UP001177341"/>
    </source>
</evidence>
<dbReference type="Proteomes" id="UP001169862">
    <property type="component" value="Unassembled WGS sequence"/>
</dbReference>
<reference evidence="1" key="1">
    <citation type="submission" date="2023-07" db="EMBL/GenBank/DDBJ databases">
        <title>Genome content predicts the carbon catabolic preferences of heterotrophic bacteria.</title>
        <authorList>
            <person name="Gralka M."/>
        </authorList>
    </citation>
    <scope>NUCLEOTIDE SEQUENCE</scope>
    <source>
        <strain evidence="2">5G01</strain>
        <strain evidence="1">I2M16</strain>
    </source>
</reference>
<protein>
    <submittedName>
        <fullName evidence="1">Uncharacterized protein</fullName>
    </submittedName>
</protein>
<evidence type="ECO:0000313" key="1">
    <source>
        <dbReference type="EMBL" id="MDO6452945.1"/>
    </source>
</evidence>
<organism evidence="1 3">
    <name type="scientific">Neptunomonas phycophila</name>
    <dbReference type="NCBI Taxonomy" id="1572645"/>
    <lineage>
        <taxon>Bacteria</taxon>
        <taxon>Pseudomonadati</taxon>
        <taxon>Pseudomonadota</taxon>
        <taxon>Gammaproteobacteria</taxon>
        <taxon>Oceanospirillales</taxon>
        <taxon>Oceanospirillaceae</taxon>
        <taxon>Neptunomonas</taxon>
    </lineage>
</organism>
<accession>A0AAW7XFX1</accession>
<dbReference type="GeneID" id="89454678"/>
<proteinExistence type="predicted"/>